<dbReference type="STRING" id="570947.SAMN05421687_10498"/>
<dbReference type="RefSeq" id="WP_076558249.1">
    <property type="nucleotide sequence ID" value="NZ_FTOC01000004.1"/>
</dbReference>
<keyword evidence="1" id="KW-1133">Transmembrane helix</keyword>
<accession>A0A1N7J824</accession>
<evidence type="ECO:0000313" key="2">
    <source>
        <dbReference type="EMBL" id="SIS45386.1"/>
    </source>
</evidence>
<evidence type="ECO:0000313" key="3">
    <source>
        <dbReference type="Proteomes" id="UP000187608"/>
    </source>
</evidence>
<feature type="transmembrane region" description="Helical" evidence="1">
    <location>
        <begin position="7"/>
        <end position="23"/>
    </location>
</feature>
<reference evidence="3" key="1">
    <citation type="submission" date="2017-01" db="EMBL/GenBank/DDBJ databases">
        <authorList>
            <person name="Varghese N."/>
            <person name="Submissions S."/>
        </authorList>
    </citation>
    <scope>NUCLEOTIDE SEQUENCE [LARGE SCALE GENOMIC DNA]</scope>
    <source>
        <strain evidence="3">DSM 23127</strain>
    </source>
</reference>
<keyword evidence="1" id="KW-0472">Membrane</keyword>
<organism evidence="2 3">
    <name type="scientific">Salimicrobium flavidum</name>
    <dbReference type="NCBI Taxonomy" id="570947"/>
    <lineage>
        <taxon>Bacteria</taxon>
        <taxon>Bacillati</taxon>
        <taxon>Bacillota</taxon>
        <taxon>Bacilli</taxon>
        <taxon>Bacillales</taxon>
        <taxon>Bacillaceae</taxon>
        <taxon>Salimicrobium</taxon>
    </lineage>
</organism>
<keyword evidence="1" id="KW-0812">Transmembrane</keyword>
<sequence length="159" mass="17831">MKKILQTFIVMFVVMTGLSFLINGQVVNALLLGLGFALFMSVVLGFFHTSTGGHDTVQEGLWDVPLSYEEALHQCEQAGLHLKKAEVQEVRKRDGIIKVHTGASWKSWGDEIVFQLQEIDPATTRIAVTSRPKLKVTLMDYGKNHENIRSIEKHLKRGA</sequence>
<evidence type="ECO:0000256" key="1">
    <source>
        <dbReference type="SAM" id="Phobius"/>
    </source>
</evidence>
<dbReference type="Proteomes" id="UP000187608">
    <property type="component" value="Unassembled WGS sequence"/>
</dbReference>
<name>A0A1N7J824_9BACI</name>
<proteinExistence type="predicted"/>
<feature type="transmembrane region" description="Helical" evidence="1">
    <location>
        <begin position="29"/>
        <end position="47"/>
    </location>
</feature>
<gene>
    <name evidence="2" type="ORF">SAMN05421687_10498</name>
</gene>
<keyword evidence="3" id="KW-1185">Reference proteome</keyword>
<protein>
    <submittedName>
        <fullName evidence="2">Uncharacterized protein</fullName>
    </submittedName>
</protein>
<dbReference type="OrthoDB" id="2840289at2"/>
<dbReference type="AlphaFoldDB" id="A0A1N7J824"/>
<dbReference type="EMBL" id="FTOC01000004">
    <property type="protein sequence ID" value="SIS45386.1"/>
    <property type="molecule type" value="Genomic_DNA"/>
</dbReference>